<dbReference type="SUPFAM" id="SSF51905">
    <property type="entry name" value="FAD/NAD(P)-binding domain"/>
    <property type="match status" value="2"/>
</dbReference>
<dbReference type="EMBL" id="JXIG01000628">
    <property type="protein sequence ID" value="KIT96417.1"/>
    <property type="molecule type" value="Genomic_DNA"/>
</dbReference>
<evidence type="ECO:0000313" key="13">
    <source>
        <dbReference type="Proteomes" id="UP000502818"/>
    </source>
</evidence>
<dbReference type="Proteomes" id="UP000255091">
    <property type="component" value="Unassembled WGS sequence"/>
</dbReference>
<dbReference type="EMBL" id="UHAI01000002">
    <property type="protein sequence ID" value="SUK17135.1"/>
    <property type="molecule type" value="Genomic_DNA"/>
</dbReference>
<evidence type="ECO:0000313" key="11">
    <source>
        <dbReference type="Proteomes" id="UP000255091"/>
    </source>
</evidence>
<keyword evidence="3" id="KW-0560">Oxidoreductase</keyword>
<dbReference type="EMBL" id="CP053070">
    <property type="protein sequence ID" value="QJR07056.1"/>
    <property type="molecule type" value="Genomic_DNA"/>
</dbReference>
<dbReference type="Proteomes" id="UP000238775">
    <property type="component" value="Unassembled WGS sequence"/>
</dbReference>
<dbReference type="PANTHER" id="PTHR38663:SF1">
    <property type="entry name" value="L-ORNITHINE N(5)-MONOOXYGENASE"/>
    <property type="match status" value="1"/>
</dbReference>
<evidence type="ECO:0000313" key="12">
    <source>
        <dbReference type="Proteomes" id="UP000463077"/>
    </source>
</evidence>
<dbReference type="EMBL" id="PGWZ01000362">
    <property type="protein sequence ID" value="PPJ74686.1"/>
    <property type="molecule type" value="Genomic_DNA"/>
</dbReference>
<accession>A0A2S6D5Z1</accession>
<evidence type="ECO:0000313" key="10">
    <source>
        <dbReference type="Proteomes" id="UP000254224"/>
    </source>
</evidence>
<evidence type="ECO:0000313" key="7">
    <source>
        <dbReference type="EMBL" id="SUK38185.1"/>
    </source>
</evidence>
<reference evidence="2 8" key="1">
    <citation type="submission" date="2015-01" db="EMBL/GenBank/DDBJ databases">
        <title>Characterization of Swiss Staphylococcus aureus strains involved in food poisoning.</title>
        <authorList>
            <person name="Crovadore J."/>
            <person name="Chablais R."/>
            <person name="Tonacini J."/>
            <person name="Schnyder B."/>
            <person name="Lefort F."/>
        </authorList>
    </citation>
    <scope>NUCLEOTIDE SEQUENCE [LARGE SCALE GENOMIC DNA]</scope>
    <source>
        <strain evidence="2 8">SA-120</strain>
    </source>
</reference>
<feature type="domain" description="FAD/NAD(P)-binding" evidence="1">
    <location>
        <begin position="4"/>
        <end position="351"/>
    </location>
</feature>
<reference evidence="5 13" key="5">
    <citation type="submission" date="2020-04" db="EMBL/GenBank/DDBJ databases">
        <authorList>
            <person name="Kim J.-M."/>
            <person name="Chung S.H."/>
            <person name="Kim I."/>
            <person name="Kim J.-S."/>
        </authorList>
    </citation>
    <scope>NUCLEOTIDE SEQUENCE [LARGE SCALE GENOMIC DNA]</scope>
    <source>
        <strain evidence="5">HL20709</strain>
    </source>
</reference>
<dbReference type="Proteomes" id="UP000463077">
    <property type="component" value="Unassembled WGS sequence"/>
</dbReference>
<dbReference type="Proteomes" id="UP000254224">
    <property type="component" value="Unassembled WGS sequence"/>
</dbReference>
<accession>A0A0D1HJC0</accession>
<organism evidence="7 11">
    <name type="scientific">Staphylococcus aureus</name>
    <dbReference type="NCBI Taxonomy" id="1280"/>
    <lineage>
        <taxon>Bacteria</taxon>
        <taxon>Bacillati</taxon>
        <taxon>Bacillota</taxon>
        <taxon>Bacilli</taxon>
        <taxon>Bacillales</taxon>
        <taxon>Staphylococcaceae</taxon>
        <taxon>Staphylococcus</taxon>
    </lineage>
</organism>
<sequence>MHWTIIGGGIQGTAIAQKLLSSGLTTDRLTIIDPHETFCQRFNSYTNRIEMPYLRSPIVHHVHPQPFHLKQFAKQHQYTNAFYGPYQRPELTMFMDHIAHASKQYQLEDCLVQGLVQTLDKQEDKWHIKLEDGQIITTDCVVIAIGSTNIPFMPDILKDKQNVNHIFEKEHDQVVYDKTDHIVGSGITAAHLALKLLNHDDDKKIHLWLNKDIEIHDFDADPGWLGPKNMSSFLSTKSMPERNAIVQRERHKGSMPHELYLRLKKHIKNGRINVHKTPITQISDGLINTENDSVPYQQIMVATGFEQDFMSQPLIKQLIQNYDAPINECNYPVISEKLEWIPNLFVAGCFADLELGPFGRNVMGGRKAAERIEQAFLKLQQYSA</sequence>
<dbReference type="Proteomes" id="UP000032274">
    <property type="component" value="Unassembled WGS sequence"/>
</dbReference>
<evidence type="ECO:0000313" key="9">
    <source>
        <dbReference type="Proteomes" id="UP000238775"/>
    </source>
</evidence>
<dbReference type="AlphaFoldDB" id="A0A0D1HJC0"/>
<reference evidence="4 9" key="2">
    <citation type="submission" date="2017-11" db="EMBL/GenBank/DDBJ databases">
        <authorList>
            <person name="Founou R.C."/>
            <person name="Founou L."/>
            <person name="Allam M."/>
            <person name="Ismail A."/>
            <person name="Essack S.Y."/>
        </authorList>
    </citation>
    <scope>NUCLEOTIDE SEQUENCE [LARGE SCALE GENOMIC DNA]</scope>
    <source>
        <strain evidence="4 9">G703N2B1</strain>
    </source>
</reference>
<dbReference type="EMBL" id="UHAP01000001">
    <property type="protein sequence ID" value="SUK38185.1"/>
    <property type="molecule type" value="Genomic_DNA"/>
</dbReference>
<reference evidence="3 12" key="4">
    <citation type="journal article" date="2019" name="Int. J. Infect. Dis.">
        <title>Characterization of a community-acquired methicillin-resistant sequence type 338 Staphylococcus aureus strain containing a staphylococcal cassette chromosome mec type VT.</title>
        <authorList>
            <person name="Chen Y."/>
            <person name="Hong J."/>
            <person name="Chen Y."/>
            <person name="Wang H."/>
            <person name="Yu Y."/>
            <person name="Qu T."/>
        </authorList>
    </citation>
    <scope>NUCLEOTIDE SEQUENCE [LARGE SCALE GENOMIC DNA]</scope>
    <source>
        <strain evidence="3 12">LJ05</strain>
    </source>
</reference>
<dbReference type="KEGG" id="sams:NI36_04470"/>
<proteinExistence type="predicted"/>
<dbReference type="InterPro" id="IPR023753">
    <property type="entry name" value="FAD/NAD-binding_dom"/>
</dbReference>
<dbReference type="Proteomes" id="UP000502818">
    <property type="component" value="Chromosome"/>
</dbReference>
<dbReference type="GO" id="GO:0004497">
    <property type="term" value="F:monooxygenase activity"/>
    <property type="evidence" value="ECO:0007669"/>
    <property type="project" value="UniProtKB-KW"/>
</dbReference>
<evidence type="ECO:0000313" key="5">
    <source>
        <dbReference type="EMBL" id="QJR07056.1"/>
    </source>
</evidence>
<keyword evidence="3" id="KW-0503">Monooxygenase</keyword>
<dbReference type="RefSeq" id="WP_000558763.1">
    <property type="nucleotide sequence ID" value="NZ_BAABRD010000002.1"/>
</dbReference>
<reference evidence="10 11" key="3">
    <citation type="submission" date="2018-06" db="EMBL/GenBank/DDBJ databases">
        <authorList>
            <consortium name="Pathogen Informatics"/>
            <person name="Doyle S."/>
        </authorList>
    </citation>
    <scope>NUCLEOTIDE SEQUENCE [LARGE SCALE GENOMIC DNA]</scope>
    <source>
        <strain evidence="7 11">NCTC6133</strain>
        <strain evidence="6 10">NCTC7972</strain>
    </source>
</reference>
<dbReference type="InterPro" id="IPR036188">
    <property type="entry name" value="FAD/NAD-bd_sf"/>
</dbReference>
<protein>
    <submittedName>
        <fullName evidence="2 7">Pyridine nucleotide-disulfide oxidoreductase</fullName>
    </submittedName>
    <submittedName>
        <fullName evidence="3">SidA/IucD/PvdA family monooxygenase</fullName>
    </submittedName>
</protein>
<dbReference type="Pfam" id="PF07992">
    <property type="entry name" value="Pyr_redox_2"/>
    <property type="match status" value="1"/>
</dbReference>
<gene>
    <name evidence="4" type="ORF">CV021_07445</name>
    <name evidence="3" type="ORF">GAY54_02925</name>
    <name evidence="5" type="ORF">HH313_000883</name>
    <name evidence="7" type="ORF">NCTC6133_01098</name>
    <name evidence="6" type="ORF">NCTC7972_01026</name>
    <name evidence="2" type="ORF">QU38_11340</name>
</gene>
<dbReference type="EMBL" id="WFHO01000005">
    <property type="protein sequence ID" value="MUG51502.1"/>
    <property type="molecule type" value="Genomic_DNA"/>
</dbReference>
<evidence type="ECO:0000313" key="3">
    <source>
        <dbReference type="EMBL" id="MUG51502.1"/>
    </source>
</evidence>
<dbReference type="PANTHER" id="PTHR38663">
    <property type="match status" value="1"/>
</dbReference>
<evidence type="ECO:0000259" key="1">
    <source>
        <dbReference type="Pfam" id="PF07992"/>
    </source>
</evidence>
<evidence type="ECO:0000313" key="6">
    <source>
        <dbReference type="EMBL" id="SUK17135.1"/>
    </source>
</evidence>
<evidence type="ECO:0000313" key="2">
    <source>
        <dbReference type="EMBL" id="KIT96417.1"/>
    </source>
</evidence>
<evidence type="ECO:0000313" key="8">
    <source>
        <dbReference type="Proteomes" id="UP000032274"/>
    </source>
</evidence>
<dbReference type="Gene3D" id="3.50.50.60">
    <property type="entry name" value="FAD/NAD(P)-binding domain"/>
    <property type="match status" value="1"/>
</dbReference>
<name>A0A0D1HJC0_STAAU</name>
<evidence type="ECO:0000313" key="4">
    <source>
        <dbReference type="EMBL" id="PPJ74686.1"/>
    </source>
</evidence>